<dbReference type="InterPro" id="IPR043128">
    <property type="entry name" value="Rev_trsase/Diguanyl_cyclase"/>
</dbReference>
<dbReference type="InterPro" id="IPR000160">
    <property type="entry name" value="GGDEF_dom"/>
</dbReference>
<gene>
    <name evidence="2" type="ORF">skT53_25750</name>
</gene>
<evidence type="ECO:0000259" key="1">
    <source>
        <dbReference type="PROSITE" id="PS50887"/>
    </source>
</evidence>
<name>A0A7I8DG91_9BACL</name>
<protein>
    <recommendedName>
        <fullName evidence="1">GGDEF domain-containing protein</fullName>
    </recommendedName>
</protein>
<organism evidence="2 3">
    <name type="scientific">Effusibacillus dendaii</name>
    <dbReference type="NCBI Taxonomy" id="2743772"/>
    <lineage>
        <taxon>Bacteria</taxon>
        <taxon>Bacillati</taxon>
        <taxon>Bacillota</taxon>
        <taxon>Bacilli</taxon>
        <taxon>Bacillales</taxon>
        <taxon>Alicyclobacillaceae</taxon>
        <taxon>Effusibacillus</taxon>
    </lineage>
</organism>
<dbReference type="InterPro" id="IPR052163">
    <property type="entry name" value="DGC-Regulatory_Protein"/>
</dbReference>
<feature type="domain" description="GGDEF" evidence="1">
    <location>
        <begin position="66"/>
        <end position="185"/>
    </location>
</feature>
<keyword evidence="3" id="KW-1185">Reference proteome</keyword>
<dbReference type="Pfam" id="PF00990">
    <property type="entry name" value="GGDEF"/>
    <property type="match status" value="1"/>
</dbReference>
<evidence type="ECO:0000313" key="3">
    <source>
        <dbReference type="Proteomes" id="UP000593802"/>
    </source>
</evidence>
<reference evidence="2 3" key="1">
    <citation type="submission" date="2020-08" db="EMBL/GenBank/DDBJ databases">
        <title>Complete Genome Sequence of Effusibacillus dendaii Strain skT53, Isolated from Farmland soil.</title>
        <authorList>
            <person name="Konishi T."/>
            <person name="Kawasaki H."/>
        </authorList>
    </citation>
    <scope>NUCLEOTIDE SEQUENCE [LARGE SCALE GENOMIC DNA]</scope>
    <source>
        <strain evidence="3">skT53</strain>
    </source>
</reference>
<dbReference type="SMART" id="SM00267">
    <property type="entry name" value="GGDEF"/>
    <property type="match status" value="1"/>
</dbReference>
<proteinExistence type="predicted"/>
<evidence type="ECO:0000313" key="2">
    <source>
        <dbReference type="EMBL" id="BCJ87590.1"/>
    </source>
</evidence>
<dbReference type="Proteomes" id="UP000593802">
    <property type="component" value="Chromosome"/>
</dbReference>
<sequence length="185" mass="20827">MYILIIIILNSNLCVNENILFDTAHKKTTELINHMAYHDTLTSLPNRRLLQEQLEIALFQAESSGSKLALVYFDIDRFKIINDSLGHGTGDLLLTAVEERLSQQLGDSETLARMGGDKFVLLLPGSTVEEAIFAAENIIEQFNRPFYIEDRELHVTTSLEIAIYPNDGTDSLTLLKHADVAMYRA</sequence>
<dbReference type="KEGG" id="eff:skT53_25750"/>
<dbReference type="CDD" id="cd01949">
    <property type="entry name" value="GGDEF"/>
    <property type="match status" value="1"/>
</dbReference>
<accession>A0A7I8DG91</accession>
<dbReference type="Gene3D" id="3.30.70.270">
    <property type="match status" value="1"/>
</dbReference>
<dbReference type="InterPro" id="IPR029787">
    <property type="entry name" value="Nucleotide_cyclase"/>
</dbReference>
<dbReference type="AlphaFoldDB" id="A0A7I8DG91"/>
<dbReference type="EMBL" id="AP023366">
    <property type="protein sequence ID" value="BCJ87590.1"/>
    <property type="molecule type" value="Genomic_DNA"/>
</dbReference>
<dbReference type="PANTHER" id="PTHR46663:SF3">
    <property type="entry name" value="SLL0267 PROTEIN"/>
    <property type="match status" value="1"/>
</dbReference>
<dbReference type="PANTHER" id="PTHR46663">
    <property type="entry name" value="DIGUANYLATE CYCLASE DGCT-RELATED"/>
    <property type="match status" value="1"/>
</dbReference>
<dbReference type="SUPFAM" id="SSF55073">
    <property type="entry name" value="Nucleotide cyclase"/>
    <property type="match status" value="1"/>
</dbReference>
<dbReference type="PROSITE" id="PS50887">
    <property type="entry name" value="GGDEF"/>
    <property type="match status" value="1"/>
</dbReference>
<dbReference type="NCBIfam" id="TIGR00254">
    <property type="entry name" value="GGDEF"/>
    <property type="match status" value="1"/>
</dbReference>